<comment type="caution">
    <text evidence="4">The sequence shown here is derived from an EMBL/GenBank/DDBJ whole genome shotgun (WGS) entry which is preliminary data.</text>
</comment>
<accession>A0ABW0L6L5</accession>
<dbReference type="Gene3D" id="3.40.50.2300">
    <property type="match status" value="1"/>
</dbReference>
<keyword evidence="1 2" id="KW-0597">Phosphoprotein</keyword>
<evidence type="ECO:0000256" key="2">
    <source>
        <dbReference type="PROSITE-ProRule" id="PRU00169"/>
    </source>
</evidence>
<dbReference type="PANTHER" id="PTHR44591:SF25">
    <property type="entry name" value="CHEMOTAXIS TWO-COMPONENT RESPONSE REGULATOR"/>
    <property type="match status" value="1"/>
</dbReference>
<gene>
    <name evidence="4" type="ORF">ACFPN5_14360</name>
</gene>
<dbReference type="Proteomes" id="UP001596050">
    <property type="component" value="Unassembled WGS sequence"/>
</dbReference>
<dbReference type="InterPro" id="IPR001789">
    <property type="entry name" value="Sig_transdc_resp-reg_receiver"/>
</dbReference>
<dbReference type="Pfam" id="PF00072">
    <property type="entry name" value="Response_reg"/>
    <property type="match status" value="1"/>
</dbReference>
<dbReference type="PROSITE" id="PS50110">
    <property type="entry name" value="RESPONSE_REGULATORY"/>
    <property type="match status" value="1"/>
</dbReference>
<proteinExistence type="predicted"/>
<protein>
    <submittedName>
        <fullName evidence="4">Response regulator transcription factor</fullName>
    </submittedName>
</protein>
<keyword evidence="5" id="KW-1185">Reference proteome</keyword>
<name>A0ABW0L6L5_9BURK</name>
<sequence>MRSEGDGGTAGSTDCVQAYDPHNATVCVVDDDPAVRSAMINLLEASGFNALVFDSGEAFFASAHLKTIDFAVFDIKLRGMDGFAIQERCVALGLDLPVLFISGHGGHDMEQRALQAGALALLRKPVDPELLCAYMEDRLGTCRVPS</sequence>
<evidence type="ECO:0000313" key="4">
    <source>
        <dbReference type="EMBL" id="MFC5460991.1"/>
    </source>
</evidence>
<dbReference type="SUPFAM" id="SSF52172">
    <property type="entry name" value="CheY-like"/>
    <property type="match status" value="1"/>
</dbReference>
<dbReference type="PANTHER" id="PTHR44591">
    <property type="entry name" value="STRESS RESPONSE REGULATOR PROTEIN 1"/>
    <property type="match status" value="1"/>
</dbReference>
<dbReference type="InterPro" id="IPR011006">
    <property type="entry name" value="CheY-like_superfamily"/>
</dbReference>
<evidence type="ECO:0000313" key="5">
    <source>
        <dbReference type="Proteomes" id="UP001596050"/>
    </source>
</evidence>
<dbReference type="EMBL" id="JBHSMU010000014">
    <property type="protein sequence ID" value="MFC5460991.1"/>
    <property type="molecule type" value="Genomic_DNA"/>
</dbReference>
<dbReference type="InterPro" id="IPR050595">
    <property type="entry name" value="Bact_response_regulator"/>
</dbReference>
<organism evidence="4 5">
    <name type="scientific">Massilia niabensis</name>
    <dbReference type="NCBI Taxonomy" id="544910"/>
    <lineage>
        <taxon>Bacteria</taxon>
        <taxon>Pseudomonadati</taxon>
        <taxon>Pseudomonadota</taxon>
        <taxon>Betaproteobacteria</taxon>
        <taxon>Burkholderiales</taxon>
        <taxon>Oxalobacteraceae</taxon>
        <taxon>Telluria group</taxon>
        <taxon>Massilia</taxon>
    </lineage>
</organism>
<feature type="domain" description="Response regulatory" evidence="3">
    <location>
        <begin position="25"/>
        <end position="139"/>
    </location>
</feature>
<dbReference type="SMART" id="SM00448">
    <property type="entry name" value="REC"/>
    <property type="match status" value="1"/>
</dbReference>
<evidence type="ECO:0000259" key="3">
    <source>
        <dbReference type="PROSITE" id="PS50110"/>
    </source>
</evidence>
<dbReference type="RefSeq" id="WP_379784397.1">
    <property type="nucleotide sequence ID" value="NZ_JBHSMU010000014.1"/>
</dbReference>
<feature type="modified residue" description="4-aspartylphosphate" evidence="2">
    <location>
        <position position="74"/>
    </location>
</feature>
<evidence type="ECO:0000256" key="1">
    <source>
        <dbReference type="ARBA" id="ARBA00022553"/>
    </source>
</evidence>
<reference evidence="5" key="1">
    <citation type="journal article" date="2019" name="Int. J. Syst. Evol. Microbiol.">
        <title>The Global Catalogue of Microorganisms (GCM) 10K type strain sequencing project: providing services to taxonomists for standard genome sequencing and annotation.</title>
        <authorList>
            <consortium name="The Broad Institute Genomics Platform"/>
            <consortium name="The Broad Institute Genome Sequencing Center for Infectious Disease"/>
            <person name="Wu L."/>
            <person name="Ma J."/>
        </authorList>
    </citation>
    <scope>NUCLEOTIDE SEQUENCE [LARGE SCALE GENOMIC DNA]</scope>
    <source>
        <strain evidence="5">KACC 12649</strain>
    </source>
</reference>